<evidence type="ECO:0000256" key="2">
    <source>
        <dbReference type="ARBA" id="ARBA00009677"/>
    </source>
</evidence>
<dbReference type="GO" id="GO:0071978">
    <property type="term" value="P:bacterial-type flagellum-dependent swarming motility"/>
    <property type="evidence" value="ECO:0007669"/>
    <property type="project" value="TreeGrafter"/>
</dbReference>
<dbReference type="NCBIfam" id="TIGR01396">
    <property type="entry name" value="FlgB"/>
    <property type="match status" value="1"/>
</dbReference>
<evidence type="ECO:0000256" key="4">
    <source>
        <dbReference type="ARBA" id="ARBA00023143"/>
    </source>
</evidence>
<dbReference type="PIRSF" id="PIRSF002889">
    <property type="entry name" value="Rod_FlgB"/>
    <property type="match status" value="1"/>
</dbReference>
<dbReference type="AlphaFoldDB" id="A0A7J0BWP8"/>
<evidence type="ECO:0000256" key="5">
    <source>
        <dbReference type="ARBA" id="ARBA00024934"/>
    </source>
</evidence>
<comment type="function">
    <text evidence="5 6">Structural component of flagellum, the bacterial motility apparatus. Part of the rod structure of flagellar basal body.</text>
</comment>
<dbReference type="InterPro" id="IPR006300">
    <property type="entry name" value="FlgB"/>
</dbReference>
<comment type="subunit">
    <text evidence="6">The basal body constitutes a major portion of the flagellar organelle and consists of a number of rings mounted on a central rod.</text>
</comment>
<organism evidence="7 8">
    <name type="scientific">Desulfovibrio psychrotolerans</name>
    <dbReference type="NCBI Taxonomy" id="415242"/>
    <lineage>
        <taxon>Bacteria</taxon>
        <taxon>Pseudomonadati</taxon>
        <taxon>Thermodesulfobacteriota</taxon>
        <taxon>Desulfovibrionia</taxon>
        <taxon>Desulfovibrionales</taxon>
        <taxon>Desulfovibrionaceae</taxon>
        <taxon>Desulfovibrio</taxon>
    </lineage>
</organism>
<dbReference type="Proteomes" id="UP000503820">
    <property type="component" value="Unassembled WGS sequence"/>
</dbReference>
<evidence type="ECO:0000256" key="1">
    <source>
        <dbReference type="ARBA" id="ARBA00004117"/>
    </source>
</evidence>
<comment type="subcellular location">
    <subcellularLocation>
        <location evidence="1 6">Bacterial flagellum basal body</location>
    </subcellularLocation>
</comment>
<keyword evidence="7" id="KW-0969">Cilium</keyword>
<gene>
    <name evidence="7" type="primary">flgB</name>
    <name evidence="7" type="ORF">DSM19430T_28240</name>
</gene>
<accession>A0A7J0BWP8</accession>
<comment type="caution">
    <text evidence="7">The sequence shown here is derived from an EMBL/GenBank/DDBJ whole genome shotgun (WGS) entry which is preliminary data.</text>
</comment>
<dbReference type="PANTHER" id="PTHR30435:SF12">
    <property type="entry name" value="FLAGELLAR BASAL BODY ROD PROTEIN FLGB"/>
    <property type="match status" value="1"/>
</dbReference>
<keyword evidence="4 6" id="KW-0975">Bacterial flagellum</keyword>
<keyword evidence="7" id="KW-0282">Flagellum</keyword>
<sequence length="136" mass="15604">MKSLFSAHIRVTEKVLDMQLQRQNVVMSNMANLKTPGYRARNLEFEEDLQKALNLDSRGKMTRTASSHMPAVFDPEKFGPEWEKVFKPRVVHGEDQVDLDKEMAKMAKNNMQYNALATVMRGNFEGLTKIITEGQK</sequence>
<protein>
    <recommendedName>
        <fullName evidence="3 6">Flagellar basal body rod protein FlgB</fullName>
    </recommendedName>
</protein>
<keyword evidence="7" id="KW-0966">Cell projection</keyword>
<dbReference type="EMBL" id="BLVP01000035">
    <property type="protein sequence ID" value="GFM38140.1"/>
    <property type="molecule type" value="Genomic_DNA"/>
</dbReference>
<dbReference type="NCBIfam" id="NF009264">
    <property type="entry name" value="PRK12621.1"/>
    <property type="match status" value="1"/>
</dbReference>
<dbReference type="PANTHER" id="PTHR30435">
    <property type="entry name" value="FLAGELLAR PROTEIN"/>
    <property type="match status" value="1"/>
</dbReference>
<comment type="similarity">
    <text evidence="2 6">Belongs to the flagella basal body rod proteins family.</text>
</comment>
<dbReference type="GO" id="GO:0030694">
    <property type="term" value="C:bacterial-type flagellum basal body, rod"/>
    <property type="evidence" value="ECO:0007669"/>
    <property type="project" value="InterPro"/>
</dbReference>
<keyword evidence="8" id="KW-1185">Reference proteome</keyword>
<dbReference type="RefSeq" id="WP_174410767.1">
    <property type="nucleotide sequence ID" value="NZ_BLVP01000035.1"/>
</dbReference>
<proteinExistence type="inferred from homology"/>
<name>A0A7J0BWP8_9BACT</name>
<reference evidence="7 8" key="1">
    <citation type="submission" date="2020-05" db="EMBL/GenBank/DDBJ databases">
        <title>Draft genome sequence of Desulfovibrio psychrotolerans JS1T.</title>
        <authorList>
            <person name="Ueno A."/>
            <person name="Tamazawa S."/>
            <person name="Tamamura S."/>
            <person name="Murakami T."/>
            <person name="Kiyama T."/>
            <person name="Inomata H."/>
            <person name="Amano Y."/>
            <person name="Miyakawa K."/>
            <person name="Tamaki H."/>
            <person name="Naganuma T."/>
            <person name="Kaneko K."/>
        </authorList>
    </citation>
    <scope>NUCLEOTIDE SEQUENCE [LARGE SCALE GENOMIC DNA]</scope>
    <source>
        <strain evidence="7 8">JS1</strain>
    </source>
</reference>
<evidence type="ECO:0000313" key="8">
    <source>
        <dbReference type="Proteomes" id="UP000503820"/>
    </source>
</evidence>
<evidence type="ECO:0000256" key="3">
    <source>
        <dbReference type="ARBA" id="ARBA00014376"/>
    </source>
</evidence>
<evidence type="ECO:0000256" key="6">
    <source>
        <dbReference type="PIRNR" id="PIRNR002889"/>
    </source>
</evidence>
<evidence type="ECO:0000313" key="7">
    <source>
        <dbReference type="EMBL" id="GFM38140.1"/>
    </source>
</evidence>